<evidence type="ECO:0000313" key="2">
    <source>
        <dbReference type="EMBL" id="BAU94922.1"/>
    </source>
</evidence>
<evidence type="ECO:0000313" key="3">
    <source>
        <dbReference type="Proteomes" id="UP000218244"/>
    </source>
</evidence>
<keyword evidence="1" id="KW-0472">Membrane</keyword>
<dbReference type="Proteomes" id="UP000218244">
    <property type="component" value="Chromosome"/>
</dbReference>
<keyword evidence="3" id="KW-1185">Reference proteome</keyword>
<dbReference type="KEGG" id="csur:N24_0660"/>
<organism evidence="2 3">
    <name type="scientific">Corynebacterium suranareeae</name>
    <dbReference type="NCBI Taxonomy" id="2506452"/>
    <lineage>
        <taxon>Bacteria</taxon>
        <taxon>Bacillati</taxon>
        <taxon>Actinomycetota</taxon>
        <taxon>Actinomycetes</taxon>
        <taxon>Mycobacteriales</taxon>
        <taxon>Corynebacteriaceae</taxon>
        <taxon>Corynebacterium</taxon>
    </lineage>
</organism>
<accession>A0A161J810</accession>
<feature type="transmembrane region" description="Helical" evidence="1">
    <location>
        <begin position="14"/>
        <end position="36"/>
    </location>
</feature>
<evidence type="ECO:0000256" key="1">
    <source>
        <dbReference type="SAM" id="Phobius"/>
    </source>
</evidence>
<protein>
    <submittedName>
        <fullName evidence="2">Uncharacterized protein</fullName>
    </submittedName>
</protein>
<keyword evidence="1" id="KW-1133">Transmembrane helix</keyword>
<feature type="transmembrane region" description="Helical" evidence="1">
    <location>
        <begin position="42"/>
        <end position="60"/>
    </location>
</feature>
<dbReference type="EMBL" id="AP017369">
    <property type="protein sequence ID" value="BAU94922.1"/>
    <property type="molecule type" value="Genomic_DNA"/>
</dbReference>
<sequence length="91" mass="9956">MTSTETIKSSHSKFAWIAVVLVALAGFLLWLVPISLYSAREWVYPLIAAPLIGYALFVAVKARNWWLFAAAILALLSPAISLLIGFAVFGF</sequence>
<dbReference type="RefSeq" id="WP_096454337.1">
    <property type="nucleotide sequence ID" value="NZ_AP017369.1"/>
</dbReference>
<dbReference type="AlphaFoldDB" id="A0A161J810"/>
<reference evidence="2 3" key="1">
    <citation type="submission" date="2016-02" db="EMBL/GenBank/DDBJ databases">
        <title>Corynebacterium glutamicum N24 whole genome sequencing project.</title>
        <authorList>
            <person name="Matsutani M."/>
            <person name="Nangtapong N."/>
            <person name="Yakushi T."/>
            <person name="Matsushita K."/>
        </authorList>
    </citation>
    <scope>NUCLEOTIDE SEQUENCE [LARGE SCALE GENOMIC DNA]</scope>
    <source>
        <strain evidence="2 3">N24</strain>
    </source>
</reference>
<gene>
    <name evidence="2" type="ORF">N24_0660</name>
</gene>
<feature type="transmembrane region" description="Helical" evidence="1">
    <location>
        <begin position="67"/>
        <end position="89"/>
    </location>
</feature>
<keyword evidence="1" id="KW-0812">Transmembrane</keyword>
<proteinExistence type="predicted"/>
<name>A0A161J810_9CORY</name>